<evidence type="ECO:0000313" key="10">
    <source>
        <dbReference type="Proteomes" id="UP000298416"/>
    </source>
</evidence>
<keyword evidence="2" id="KW-0433">Leucine-rich repeat</keyword>
<sequence length="562" mass="62708">MCNTNRFHNRSRWSSCFQKAITVDTNGVLSNNWLINNTSICEWAGVSCGINRHRVTALNLSNFALHGKLTPHLGNLTFLQSLDISSNNFTGVLPIELSKLRHLKQVIGTSNNFSGEIPRVKAIYHQYQPPHQIHSMFAKFDRLLDMMESRMDAVDRSVENLRRKQYPSPHQYGGSRNIPDGFLSCHPEDAANRCVGYPRAPPPPEPQPHPTPSPPYAQRTRRSYLPHNQQPPARSSSSGYTARPNANQRLLNASTSGTGSWSRNSHPDSRIACAKALTRYVRSPVSDGSPARPTRRWDRPENHVQQRVSAYEPPAPTGWPPRPQPSPVRQPSCWDPPKQQGYPPHEPPTPVEPLDLECARFQPLPQPPQPHCNRRDVDEDRCCGEVVTHTRSPTLDVSLGRYESGYVNEGTNLNEVDSYLSGLDVQIAYSCSDCVDDSGKGEEELCDSNDSILETGAKEAMGRGMPSENRGSRESGDGRPEDQQVSSFMEIYLSSSIQEFEFDEKSAWSDADEDVEISEHQEEGGASSSQSDENTRVQALLEVGGNCGMLKYGTGLRRESRY</sequence>
<feature type="region of interest" description="Disordered" evidence="8">
    <location>
        <begin position="503"/>
        <end position="538"/>
    </location>
</feature>
<dbReference type="AlphaFoldDB" id="A0A8X8W5R1"/>
<keyword evidence="10" id="KW-1185">Reference proteome</keyword>
<dbReference type="GO" id="GO:0016020">
    <property type="term" value="C:membrane"/>
    <property type="evidence" value="ECO:0007669"/>
    <property type="project" value="UniProtKB-SubCell"/>
</dbReference>
<dbReference type="Gene3D" id="3.80.10.10">
    <property type="entry name" value="Ribonuclease Inhibitor"/>
    <property type="match status" value="1"/>
</dbReference>
<feature type="region of interest" description="Disordered" evidence="8">
    <location>
        <begin position="282"/>
        <end position="353"/>
    </location>
</feature>
<evidence type="ECO:0000256" key="7">
    <source>
        <dbReference type="ARBA" id="ARBA00023136"/>
    </source>
</evidence>
<name>A0A8X8W5R1_SALSN</name>
<comment type="caution">
    <text evidence="9">The sequence shown here is derived from an EMBL/GenBank/DDBJ whole genome shotgun (WGS) entry which is preliminary data.</text>
</comment>
<proteinExistence type="predicted"/>
<evidence type="ECO:0000256" key="3">
    <source>
        <dbReference type="ARBA" id="ARBA00022692"/>
    </source>
</evidence>
<keyword evidence="7" id="KW-0472">Membrane</keyword>
<reference evidence="9" key="1">
    <citation type="submission" date="2018-01" db="EMBL/GenBank/DDBJ databases">
        <authorList>
            <person name="Mao J.F."/>
        </authorList>
    </citation>
    <scope>NUCLEOTIDE SEQUENCE</scope>
    <source>
        <strain evidence="9">Huo1</strain>
        <tissue evidence="9">Leaf</tissue>
    </source>
</reference>
<feature type="compositionally biased region" description="Basic and acidic residues" evidence="8">
    <location>
        <begin position="295"/>
        <end position="304"/>
    </location>
</feature>
<evidence type="ECO:0000313" key="9">
    <source>
        <dbReference type="EMBL" id="KAG6388748.1"/>
    </source>
</evidence>
<accession>A0A8X8W5R1</accession>
<evidence type="ECO:0000256" key="2">
    <source>
        <dbReference type="ARBA" id="ARBA00022614"/>
    </source>
</evidence>
<dbReference type="Proteomes" id="UP000298416">
    <property type="component" value="Unassembled WGS sequence"/>
</dbReference>
<keyword evidence="5" id="KW-0677">Repeat</keyword>
<dbReference type="InterPro" id="IPR053211">
    <property type="entry name" value="DNA_repair-toleration"/>
</dbReference>
<dbReference type="PANTHER" id="PTHR48060">
    <property type="entry name" value="DNA DAMAGE-REPAIR/TOLERATION PROTEIN DRT100"/>
    <property type="match status" value="1"/>
</dbReference>
<feature type="region of interest" description="Disordered" evidence="8">
    <location>
        <begin position="456"/>
        <end position="483"/>
    </location>
</feature>
<feature type="region of interest" description="Disordered" evidence="8">
    <location>
        <begin position="160"/>
        <end position="219"/>
    </location>
</feature>
<reference evidence="9" key="2">
    <citation type="submission" date="2020-08" db="EMBL/GenBank/DDBJ databases">
        <title>Plant Genome Project.</title>
        <authorList>
            <person name="Zhang R.-G."/>
        </authorList>
    </citation>
    <scope>NUCLEOTIDE SEQUENCE</scope>
    <source>
        <strain evidence="9">Huo1</strain>
        <tissue evidence="9">Leaf</tissue>
    </source>
</reference>
<dbReference type="SUPFAM" id="SSF52058">
    <property type="entry name" value="L domain-like"/>
    <property type="match status" value="1"/>
</dbReference>
<feature type="compositionally biased region" description="Basic and acidic residues" evidence="8">
    <location>
        <begin position="470"/>
        <end position="482"/>
    </location>
</feature>
<gene>
    <name evidence="9" type="ORF">SASPL_150180</name>
</gene>
<protein>
    <recommendedName>
        <fullName evidence="11">Leucine-rich repeat-containing N-terminal plant-type domain-containing protein</fullName>
    </recommendedName>
</protein>
<keyword evidence="4" id="KW-0732">Signal</keyword>
<comment type="subcellular location">
    <subcellularLocation>
        <location evidence="1">Membrane</location>
        <topology evidence="1">Single-pass membrane protein</topology>
    </subcellularLocation>
</comment>
<evidence type="ECO:0000256" key="4">
    <source>
        <dbReference type="ARBA" id="ARBA00022729"/>
    </source>
</evidence>
<feature type="compositionally biased region" description="Pro residues" evidence="8">
    <location>
        <begin position="199"/>
        <end position="215"/>
    </location>
</feature>
<dbReference type="PANTHER" id="PTHR48060:SF21">
    <property type="entry name" value="L DOMAIN-LIKE PROTEIN"/>
    <property type="match status" value="1"/>
</dbReference>
<evidence type="ECO:0000256" key="5">
    <source>
        <dbReference type="ARBA" id="ARBA00022737"/>
    </source>
</evidence>
<evidence type="ECO:0000256" key="1">
    <source>
        <dbReference type="ARBA" id="ARBA00004167"/>
    </source>
</evidence>
<dbReference type="InterPro" id="IPR032675">
    <property type="entry name" value="LRR_dom_sf"/>
</dbReference>
<evidence type="ECO:0000256" key="6">
    <source>
        <dbReference type="ARBA" id="ARBA00022989"/>
    </source>
</evidence>
<organism evidence="9">
    <name type="scientific">Salvia splendens</name>
    <name type="common">Scarlet sage</name>
    <dbReference type="NCBI Taxonomy" id="180675"/>
    <lineage>
        <taxon>Eukaryota</taxon>
        <taxon>Viridiplantae</taxon>
        <taxon>Streptophyta</taxon>
        <taxon>Embryophyta</taxon>
        <taxon>Tracheophyta</taxon>
        <taxon>Spermatophyta</taxon>
        <taxon>Magnoliopsida</taxon>
        <taxon>eudicotyledons</taxon>
        <taxon>Gunneridae</taxon>
        <taxon>Pentapetalae</taxon>
        <taxon>asterids</taxon>
        <taxon>lamiids</taxon>
        <taxon>Lamiales</taxon>
        <taxon>Lamiaceae</taxon>
        <taxon>Nepetoideae</taxon>
        <taxon>Mentheae</taxon>
        <taxon>Salviinae</taxon>
        <taxon>Salvia</taxon>
        <taxon>Salvia subgen. Calosphace</taxon>
        <taxon>core Calosphace</taxon>
    </lineage>
</organism>
<evidence type="ECO:0000256" key="8">
    <source>
        <dbReference type="SAM" id="MobiDB-lite"/>
    </source>
</evidence>
<dbReference type="EMBL" id="PNBA02000020">
    <property type="protein sequence ID" value="KAG6388748.1"/>
    <property type="molecule type" value="Genomic_DNA"/>
</dbReference>
<keyword evidence="6" id="KW-1133">Transmembrane helix</keyword>
<keyword evidence="3" id="KW-0812">Transmembrane</keyword>
<dbReference type="FunFam" id="3.80.10.10:FF:000129">
    <property type="entry name" value="Leucine-rich repeat receptor-like kinase"/>
    <property type="match status" value="1"/>
</dbReference>
<feature type="compositionally biased region" description="Pro residues" evidence="8">
    <location>
        <begin position="313"/>
        <end position="328"/>
    </location>
</feature>
<evidence type="ECO:0008006" key="11">
    <source>
        <dbReference type="Google" id="ProtNLM"/>
    </source>
</evidence>